<dbReference type="Pfam" id="PF08845">
    <property type="entry name" value="SymE_toxin"/>
    <property type="match status" value="1"/>
</dbReference>
<name>A0AAE5ZGT9_CUPNH</name>
<reference evidence="2 3" key="1">
    <citation type="submission" date="2019-04" db="EMBL/GenBank/DDBJ databases">
        <title>Long-read de novo sequencing of Cupriavidus necator H16.</title>
        <authorList>
            <person name="Little G.T."/>
            <person name="Ehsaan M."/>
            <person name="Arenas-Lopez C."/>
            <person name="Jawed K."/>
            <person name="Winzer K."/>
            <person name="Kovacs K."/>
            <person name="Malys N."/>
            <person name="Minton N.P."/>
        </authorList>
    </citation>
    <scope>NUCLEOTIDE SEQUENCE [LARGE SCALE GENOMIC DNA]</scope>
    <source>
        <strain evidence="2 3">H16</strain>
    </source>
</reference>
<dbReference type="Proteomes" id="UP000296079">
    <property type="component" value="Chromosome 1"/>
</dbReference>
<evidence type="ECO:0000313" key="2">
    <source>
        <dbReference type="EMBL" id="QCC02061.1"/>
    </source>
</evidence>
<dbReference type="InterPro" id="IPR014944">
    <property type="entry name" value="Toxin_SymE-like"/>
</dbReference>
<evidence type="ECO:0000313" key="3">
    <source>
        <dbReference type="Proteomes" id="UP000296079"/>
    </source>
</evidence>
<dbReference type="AlphaFoldDB" id="A0AAE5ZGT9"/>
<organism evidence="2 3">
    <name type="scientific">Cupriavidus necator (strain ATCC 17699 / DSM 428 / KCTC 22496 / NCIMB 10442 / H16 / Stanier 337)</name>
    <name type="common">Ralstonia eutropha</name>
    <dbReference type="NCBI Taxonomy" id="381666"/>
    <lineage>
        <taxon>Bacteria</taxon>
        <taxon>Pseudomonadati</taxon>
        <taxon>Pseudomonadota</taxon>
        <taxon>Betaproteobacteria</taxon>
        <taxon>Burkholderiales</taxon>
        <taxon>Burkholderiaceae</taxon>
        <taxon>Cupriavidus</taxon>
    </lineage>
</organism>
<accession>A0AAE5ZGT9</accession>
<sequence>MRKISSTAHVRTFTTSYRHFRVKATEGNRYSGMRCVPWIRLGGVWLEQAGFKIGQALTVEVRNKVVVISSE</sequence>
<dbReference type="EMBL" id="CP039287">
    <property type="protein sequence ID" value="QCC02061.1"/>
    <property type="molecule type" value="Genomic_DNA"/>
</dbReference>
<protein>
    <submittedName>
        <fullName evidence="2">Type I addiction module toxin, SymE family</fullName>
    </submittedName>
</protein>
<dbReference type="RefSeq" id="WP_081225777.1">
    <property type="nucleotide sequence ID" value="NC_008313.1"/>
</dbReference>
<dbReference type="GO" id="GO:0003723">
    <property type="term" value="F:RNA binding"/>
    <property type="evidence" value="ECO:0007669"/>
    <property type="project" value="InterPro"/>
</dbReference>
<dbReference type="GO" id="GO:0016070">
    <property type="term" value="P:RNA metabolic process"/>
    <property type="evidence" value="ECO:0007669"/>
    <property type="project" value="InterPro"/>
</dbReference>
<gene>
    <name evidence="2" type="ORF">E6A55_16465</name>
</gene>
<proteinExistence type="predicted"/>
<dbReference type="GO" id="GO:0005737">
    <property type="term" value="C:cytoplasm"/>
    <property type="evidence" value="ECO:0007669"/>
    <property type="project" value="InterPro"/>
</dbReference>
<feature type="domain" description="Toxin SymE-like" evidence="1">
    <location>
        <begin position="28"/>
        <end position="69"/>
    </location>
</feature>
<evidence type="ECO:0000259" key="1">
    <source>
        <dbReference type="Pfam" id="PF08845"/>
    </source>
</evidence>
<dbReference type="GO" id="GO:0016788">
    <property type="term" value="F:hydrolase activity, acting on ester bonds"/>
    <property type="evidence" value="ECO:0007669"/>
    <property type="project" value="InterPro"/>
</dbReference>